<dbReference type="SUPFAM" id="SSF53448">
    <property type="entry name" value="Nucleotide-diphospho-sugar transferases"/>
    <property type="match status" value="1"/>
</dbReference>
<dbReference type="EMBL" id="JWSY01000011">
    <property type="protein sequence ID" value="KIC58446.1"/>
    <property type="molecule type" value="Genomic_DNA"/>
</dbReference>
<comment type="caution">
    <text evidence="2">The sequence shown here is derived from an EMBL/GenBank/DDBJ whole genome shotgun (WGS) entry which is preliminary data.</text>
</comment>
<dbReference type="AlphaFoldDB" id="A0A0B4CVT2"/>
<dbReference type="RefSeq" id="WP_039245919.1">
    <property type="nucleotide sequence ID" value="NZ_JWSY01000011.1"/>
</dbReference>
<organism evidence="2 3">
    <name type="scientific">Brevundimonas nasdae</name>
    <dbReference type="NCBI Taxonomy" id="172043"/>
    <lineage>
        <taxon>Bacteria</taxon>
        <taxon>Pseudomonadati</taxon>
        <taxon>Pseudomonadota</taxon>
        <taxon>Alphaproteobacteria</taxon>
        <taxon>Caulobacterales</taxon>
        <taxon>Caulobacteraceae</taxon>
        <taxon>Brevundimonas</taxon>
    </lineage>
</organism>
<dbReference type="STRING" id="172043.RM53_08605"/>
<sequence>MPKPAVAPSVDVCVCTYRRASLVQTLASIDAQVGVVGAVRILVADNDETPSAKPLVDGEAGRWPRVYLHAPARNISVARNALLDASTADFVAWIDDDEIADPTWLAALLAAIGDHDAAFGPVRAVYPSNAPDWILKSDLHSTRAVETRQGVVTGYTSNALVRRAAVGRERFLEALGRSGGEDTEFFTRLYGQGRRYVAAPEASVSEPTAADRLTLKWLTHRAFRAGQTHALTYVAAGQRGRGLVSAMAKAAACMGLSTVLAWNGVARRRLWVRGALHRGVAARLLGVRDLQLY</sequence>
<dbReference type="InterPro" id="IPR029044">
    <property type="entry name" value="Nucleotide-diphossugar_trans"/>
</dbReference>
<dbReference type="Pfam" id="PF00535">
    <property type="entry name" value="Glycos_transf_2"/>
    <property type="match status" value="1"/>
</dbReference>
<reference evidence="2 3" key="1">
    <citation type="submission" date="2014-12" db="EMBL/GenBank/DDBJ databases">
        <title>Genome sequencing of Brevundimonas nasdae TPW30.</title>
        <authorList>
            <person name="Tan P.W."/>
            <person name="Chan K.-G."/>
        </authorList>
    </citation>
    <scope>NUCLEOTIDE SEQUENCE [LARGE SCALE GENOMIC DNA]</scope>
    <source>
        <strain evidence="2 3">TPW30</strain>
    </source>
</reference>
<name>A0A0B4CVT2_9CAUL</name>
<gene>
    <name evidence="2" type="ORF">RM53_08605</name>
</gene>
<evidence type="ECO:0000313" key="3">
    <source>
        <dbReference type="Proteomes" id="UP000031166"/>
    </source>
</evidence>
<dbReference type="PANTHER" id="PTHR43685">
    <property type="entry name" value="GLYCOSYLTRANSFERASE"/>
    <property type="match status" value="1"/>
</dbReference>
<feature type="domain" description="Glycosyltransferase 2-like" evidence="1">
    <location>
        <begin position="12"/>
        <end position="166"/>
    </location>
</feature>
<dbReference type="Proteomes" id="UP000031166">
    <property type="component" value="Unassembled WGS sequence"/>
</dbReference>
<accession>A0A0B4CVT2</accession>
<dbReference type="Gene3D" id="3.90.550.10">
    <property type="entry name" value="Spore Coat Polysaccharide Biosynthesis Protein SpsA, Chain A"/>
    <property type="match status" value="1"/>
</dbReference>
<evidence type="ECO:0000313" key="2">
    <source>
        <dbReference type="EMBL" id="KIC58446.1"/>
    </source>
</evidence>
<dbReference type="InterPro" id="IPR050834">
    <property type="entry name" value="Glycosyltransf_2"/>
</dbReference>
<dbReference type="PANTHER" id="PTHR43685:SF2">
    <property type="entry name" value="GLYCOSYLTRANSFERASE 2-LIKE DOMAIN-CONTAINING PROTEIN"/>
    <property type="match status" value="1"/>
</dbReference>
<dbReference type="InterPro" id="IPR001173">
    <property type="entry name" value="Glyco_trans_2-like"/>
</dbReference>
<evidence type="ECO:0000259" key="1">
    <source>
        <dbReference type="Pfam" id="PF00535"/>
    </source>
</evidence>
<proteinExistence type="predicted"/>
<protein>
    <recommendedName>
        <fullName evidence="1">Glycosyltransferase 2-like domain-containing protein</fullName>
    </recommendedName>
</protein>
<dbReference type="CDD" id="cd00761">
    <property type="entry name" value="Glyco_tranf_GTA_type"/>
    <property type="match status" value="1"/>
</dbReference>